<organism evidence="4 5">
    <name type="scientific">Caballeronia jiangsuensis</name>
    <dbReference type="NCBI Taxonomy" id="1458357"/>
    <lineage>
        <taxon>Bacteria</taxon>
        <taxon>Pseudomonadati</taxon>
        <taxon>Pseudomonadota</taxon>
        <taxon>Betaproteobacteria</taxon>
        <taxon>Burkholderiales</taxon>
        <taxon>Burkholderiaceae</taxon>
        <taxon>Caballeronia</taxon>
    </lineage>
</organism>
<accession>A0ABW9CQL0</accession>
<dbReference type="PANTHER" id="PTHR24173:SF74">
    <property type="entry name" value="ANKYRIN REPEAT DOMAIN-CONTAINING PROTEIN 16"/>
    <property type="match status" value="1"/>
</dbReference>
<dbReference type="Gene3D" id="1.25.40.20">
    <property type="entry name" value="Ankyrin repeat-containing domain"/>
    <property type="match status" value="1"/>
</dbReference>
<keyword evidence="1" id="KW-0677">Repeat</keyword>
<dbReference type="PANTHER" id="PTHR24173">
    <property type="entry name" value="ANKYRIN REPEAT CONTAINING"/>
    <property type="match status" value="1"/>
</dbReference>
<evidence type="ECO:0000256" key="2">
    <source>
        <dbReference type="ARBA" id="ARBA00023043"/>
    </source>
</evidence>
<dbReference type="RefSeq" id="WP_408162731.1">
    <property type="nucleotide sequence ID" value="NZ_JAQQDB010000026.1"/>
</dbReference>
<dbReference type="EMBL" id="JAQQDB010000026">
    <property type="protein sequence ID" value="MFM0520743.1"/>
    <property type="molecule type" value="Genomic_DNA"/>
</dbReference>
<evidence type="ECO:0000256" key="1">
    <source>
        <dbReference type="ARBA" id="ARBA00022737"/>
    </source>
</evidence>
<evidence type="ECO:0000313" key="4">
    <source>
        <dbReference type="EMBL" id="MFM0520743.1"/>
    </source>
</evidence>
<dbReference type="PROSITE" id="PS50088">
    <property type="entry name" value="ANK_REPEAT"/>
    <property type="match status" value="2"/>
</dbReference>
<reference evidence="4 5" key="1">
    <citation type="journal article" date="2024" name="Chem. Sci.">
        <title>Discovery of megapolipeptins by genome mining of a Burkholderiales bacteria collection.</title>
        <authorList>
            <person name="Paulo B.S."/>
            <person name="Recchia M.J.J."/>
            <person name="Lee S."/>
            <person name="Fergusson C.H."/>
            <person name="Romanowski S.B."/>
            <person name="Hernandez A."/>
            <person name="Krull N."/>
            <person name="Liu D.Y."/>
            <person name="Cavanagh H."/>
            <person name="Bos A."/>
            <person name="Gray C.A."/>
            <person name="Murphy B.T."/>
            <person name="Linington R.G."/>
            <person name="Eustaquio A.S."/>
        </authorList>
    </citation>
    <scope>NUCLEOTIDE SEQUENCE [LARGE SCALE GENOMIC DNA]</scope>
    <source>
        <strain evidence="4 5">RL17-374-BIF-D</strain>
    </source>
</reference>
<feature type="repeat" description="ANK" evidence="3">
    <location>
        <begin position="71"/>
        <end position="93"/>
    </location>
</feature>
<feature type="repeat" description="ANK" evidence="3">
    <location>
        <begin position="108"/>
        <end position="140"/>
    </location>
</feature>
<name>A0ABW9CQL0_9BURK</name>
<dbReference type="Proteomes" id="UP001629462">
    <property type="component" value="Unassembled WGS sequence"/>
</dbReference>
<evidence type="ECO:0000313" key="5">
    <source>
        <dbReference type="Proteomes" id="UP001629462"/>
    </source>
</evidence>
<dbReference type="PROSITE" id="PS50297">
    <property type="entry name" value="ANK_REP_REGION"/>
    <property type="match status" value="2"/>
</dbReference>
<dbReference type="InterPro" id="IPR036770">
    <property type="entry name" value="Ankyrin_rpt-contain_sf"/>
</dbReference>
<dbReference type="SUPFAM" id="SSF48403">
    <property type="entry name" value="Ankyrin repeat"/>
    <property type="match status" value="1"/>
</dbReference>
<evidence type="ECO:0000256" key="3">
    <source>
        <dbReference type="PROSITE-ProRule" id="PRU00023"/>
    </source>
</evidence>
<gene>
    <name evidence="4" type="ORF">PQR08_25265</name>
</gene>
<proteinExistence type="predicted"/>
<dbReference type="Pfam" id="PF12796">
    <property type="entry name" value="Ank_2"/>
    <property type="match status" value="1"/>
</dbReference>
<keyword evidence="2 3" id="KW-0040">ANK repeat</keyword>
<dbReference type="SMART" id="SM00248">
    <property type="entry name" value="ANK"/>
    <property type="match status" value="2"/>
</dbReference>
<sequence length="349" mass="37001">MDTQPKSAFVWPVLFVAMVGTAYGQADLASEVARKIDQSFTLHKFAAAGSASAVRLLLSEPHIDLDLPDAQGWTPLMNAAQSGNPEVVRLMLKYPGSNSDIVNYRSTDGLTALTIAVIVHSPEISALLINAGANLDAVGEEAPPAVVAITACKKCISTGTLWAKAPTANAWHALAARGFPLKGKPVDDASYRAALLAYQKSNPQLRRTGLLDESTYVSLREGQAEHVGASDTSSIDEAPVVIAAQWAQVGKRNKEELEAAYKSAQSILPKIKAACPDTFALSQRPGPGPNQPVVLIASHQCAFVVSYWPKSSEVVHSSDSDEADEWLAYCTLSMATITKCTGTVSAAAR</sequence>
<keyword evidence="5" id="KW-1185">Reference proteome</keyword>
<comment type="caution">
    <text evidence="4">The sequence shown here is derived from an EMBL/GenBank/DDBJ whole genome shotgun (WGS) entry which is preliminary data.</text>
</comment>
<dbReference type="InterPro" id="IPR002110">
    <property type="entry name" value="Ankyrin_rpt"/>
</dbReference>
<protein>
    <submittedName>
        <fullName evidence="4">Ankyrin repeat domain-containing protein</fullName>
    </submittedName>
</protein>